<sequence>MPTSTSTMSDVPCRCPPSGTVLAGAPSEDSAGHAWTSPHTRGIASAFTMVLASGQLEPPTAPSRNSTLRHRHSGRTRPPNVVKRQHSWDPLSPRAFATSFRMKETAALVSSKQFTIT</sequence>
<dbReference type="OrthoDB" id="5920396at2759"/>
<proteinExistence type="predicted"/>
<gene>
    <name evidence="2" type="ORF">T01_7460</name>
</gene>
<dbReference type="AlphaFoldDB" id="A0A0V1BHW6"/>
<evidence type="ECO:0000313" key="3">
    <source>
        <dbReference type="Proteomes" id="UP000054776"/>
    </source>
</evidence>
<dbReference type="InParanoid" id="A0A0V1BHW6"/>
<accession>A0A0V1BHW6</accession>
<organism evidence="2 3">
    <name type="scientific">Trichinella spiralis</name>
    <name type="common">Trichina worm</name>
    <dbReference type="NCBI Taxonomy" id="6334"/>
    <lineage>
        <taxon>Eukaryota</taxon>
        <taxon>Metazoa</taxon>
        <taxon>Ecdysozoa</taxon>
        <taxon>Nematoda</taxon>
        <taxon>Enoplea</taxon>
        <taxon>Dorylaimia</taxon>
        <taxon>Trichinellida</taxon>
        <taxon>Trichinellidae</taxon>
        <taxon>Trichinella</taxon>
    </lineage>
</organism>
<dbReference type="Proteomes" id="UP000054776">
    <property type="component" value="Unassembled WGS sequence"/>
</dbReference>
<reference evidence="2 3" key="1">
    <citation type="submission" date="2015-01" db="EMBL/GenBank/DDBJ databases">
        <title>Evolution of Trichinella species and genotypes.</title>
        <authorList>
            <person name="Korhonen P.K."/>
            <person name="Edoardo P."/>
            <person name="Giuseppe L.R."/>
            <person name="Gasser R.B."/>
        </authorList>
    </citation>
    <scope>NUCLEOTIDE SEQUENCE [LARGE SCALE GENOMIC DNA]</scope>
    <source>
        <strain evidence="2">ISS3</strain>
    </source>
</reference>
<protein>
    <submittedName>
        <fullName evidence="2">Uncharacterized protein</fullName>
    </submittedName>
</protein>
<comment type="caution">
    <text evidence="2">The sequence shown here is derived from an EMBL/GenBank/DDBJ whole genome shotgun (WGS) entry which is preliminary data.</text>
</comment>
<name>A0A0V1BHW6_TRISP</name>
<evidence type="ECO:0000313" key="2">
    <source>
        <dbReference type="EMBL" id="KRY36447.1"/>
    </source>
</evidence>
<feature type="region of interest" description="Disordered" evidence="1">
    <location>
        <begin position="55"/>
        <end position="88"/>
    </location>
</feature>
<keyword evidence="3" id="KW-1185">Reference proteome</keyword>
<dbReference type="EMBL" id="JYDH01000043">
    <property type="protein sequence ID" value="KRY36447.1"/>
    <property type="molecule type" value="Genomic_DNA"/>
</dbReference>
<evidence type="ECO:0000256" key="1">
    <source>
        <dbReference type="SAM" id="MobiDB-lite"/>
    </source>
</evidence>
<feature type="region of interest" description="Disordered" evidence="1">
    <location>
        <begin position="1"/>
        <end position="37"/>
    </location>
</feature>